<dbReference type="GO" id="GO:0005524">
    <property type="term" value="F:ATP binding"/>
    <property type="evidence" value="ECO:0007669"/>
    <property type="project" value="UniProtKB-KW"/>
</dbReference>
<comment type="caution">
    <text evidence="5">The sequence shown here is derived from an EMBL/GenBank/DDBJ whole genome shotgun (WGS) entry which is preliminary data.</text>
</comment>
<feature type="domain" description="ABC transporter" evidence="4">
    <location>
        <begin position="31"/>
        <end position="271"/>
    </location>
</feature>
<protein>
    <submittedName>
        <fullName evidence="5">ABC transporter ATP-binding protein</fullName>
    </submittedName>
</protein>
<evidence type="ECO:0000256" key="3">
    <source>
        <dbReference type="ARBA" id="ARBA00022840"/>
    </source>
</evidence>
<dbReference type="SMART" id="SM00382">
    <property type="entry name" value="AAA"/>
    <property type="match status" value="1"/>
</dbReference>
<evidence type="ECO:0000313" key="5">
    <source>
        <dbReference type="EMBL" id="MDF0749645.1"/>
    </source>
</evidence>
<name>A0ABT5Y7J9_9GAMM</name>
<dbReference type="InterPro" id="IPR003593">
    <property type="entry name" value="AAA+_ATPase"/>
</dbReference>
<dbReference type="InterPro" id="IPR051120">
    <property type="entry name" value="ABC_AA/LPS_Transport"/>
</dbReference>
<evidence type="ECO:0000313" key="6">
    <source>
        <dbReference type="Proteomes" id="UP001143391"/>
    </source>
</evidence>
<organism evidence="5 6">
    <name type="scientific">Marinobacter iranensis</name>
    <dbReference type="NCBI Taxonomy" id="2962607"/>
    <lineage>
        <taxon>Bacteria</taxon>
        <taxon>Pseudomonadati</taxon>
        <taxon>Pseudomonadota</taxon>
        <taxon>Gammaproteobacteria</taxon>
        <taxon>Pseudomonadales</taxon>
        <taxon>Marinobacteraceae</taxon>
        <taxon>Marinobacter</taxon>
    </lineage>
</organism>
<dbReference type="Gene3D" id="3.40.50.300">
    <property type="entry name" value="P-loop containing nucleotide triphosphate hydrolases"/>
    <property type="match status" value="1"/>
</dbReference>
<dbReference type="PROSITE" id="PS50893">
    <property type="entry name" value="ABC_TRANSPORTER_2"/>
    <property type="match status" value="1"/>
</dbReference>
<dbReference type="InterPro" id="IPR003439">
    <property type="entry name" value="ABC_transporter-like_ATP-bd"/>
</dbReference>
<keyword evidence="1" id="KW-0813">Transport</keyword>
<reference evidence="5" key="1">
    <citation type="submission" date="2022-07" db="EMBL/GenBank/DDBJ databases">
        <title>Marinobacter iranensis a new bacterium isolate from a hipersaline lake in Iran.</title>
        <authorList>
            <person name="Mohammad A.M.A."/>
            <person name="Cristina S.-P."/>
            <person name="Antonio V."/>
        </authorList>
    </citation>
    <scope>NUCLEOTIDE SEQUENCE</scope>
    <source>
        <strain evidence="5">71-i</strain>
    </source>
</reference>
<keyword evidence="2" id="KW-0547">Nucleotide-binding</keyword>
<dbReference type="SUPFAM" id="SSF52540">
    <property type="entry name" value="P-loop containing nucleoside triphosphate hydrolases"/>
    <property type="match status" value="1"/>
</dbReference>
<dbReference type="PANTHER" id="PTHR45772">
    <property type="entry name" value="CONSERVED COMPONENT OF ABC TRANSPORTER FOR NATURAL AMINO ACIDS-RELATED"/>
    <property type="match status" value="1"/>
</dbReference>
<dbReference type="Pfam" id="PF00005">
    <property type="entry name" value="ABC_tran"/>
    <property type="match status" value="1"/>
</dbReference>
<dbReference type="InterPro" id="IPR027417">
    <property type="entry name" value="P-loop_NTPase"/>
</dbReference>
<keyword evidence="6" id="KW-1185">Reference proteome</keyword>
<sequence length="272" mass="30118">MSTQLNIAQETAKPVPGSGFIGSTDDQDVLLEISNLSKNFGGLQAINDVSLNLRAGIITTLVGPNGAGKTTLFNMITGHIPPTEGNVHWQGESVIGKAPWKIARQGIARTFQDLRLFTHMTVEENILTVMEPGSWLWQPGGKSRKARRYDKVSQILERTGLTDKRHTRALDLAYAERKFLSLARIMATDSRLWLLDEPASGLDPNSYNLFLRLLREEVKEGITVCIIEHNLDIVVNISDRIAFLDQGKLLADGEPETILNDPALAAIYFGER</sequence>
<accession>A0ABT5Y7J9</accession>
<dbReference type="RefSeq" id="WP_275705133.1">
    <property type="nucleotide sequence ID" value="NZ_JANCMW010000002.1"/>
</dbReference>
<dbReference type="EMBL" id="JANCMW010000002">
    <property type="protein sequence ID" value="MDF0749645.1"/>
    <property type="molecule type" value="Genomic_DNA"/>
</dbReference>
<evidence type="ECO:0000256" key="2">
    <source>
        <dbReference type="ARBA" id="ARBA00022741"/>
    </source>
</evidence>
<dbReference type="PANTHER" id="PTHR45772:SF7">
    <property type="entry name" value="AMINO ACID ABC TRANSPORTER ATP-BINDING PROTEIN"/>
    <property type="match status" value="1"/>
</dbReference>
<proteinExistence type="predicted"/>
<evidence type="ECO:0000256" key="1">
    <source>
        <dbReference type="ARBA" id="ARBA00022448"/>
    </source>
</evidence>
<gene>
    <name evidence="5" type="ORF">NLU14_05320</name>
</gene>
<keyword evidence="3 5" id="KW-0067">ATP-binding</keyword>
<evidence type="ECO:0000259" key="4">
    <source>
        <dbReference type="PROSITE" id="PS50893"/>
    </source>
</evidence>
<dbReference type="Proteomes" id="UP001143391">
    <property type="component" value="Unassembled WGS sequence"/>
</dbReference>
<dbReference type="CDD" id="cd03219">
    <property type="entry name" value="ABC_Mj1267_LivG_branched"/>
    <property type="match status" value="1"/>
</dbReference>